<dbReference type="Proteomes" id="UP000634136">
    <property type="component" value="Unassembled WGS sequence"/>
</dbReference>
<protein>
    <submittedName>
        <fullName evidence="1">Licodione synthase</fullName>
    </submittedName>
</protein>
<name>A0A834SKR9_9FABA</name>
<sequence>MGFTRATGIQKRSLALGAVNPGRSFISMVFPSGTILPSQSRAFHVKHWGTPFALQEPLRDGVSIDDTVLDSLSGNESDGRVKPHSFFNNGVDLLAIGDDLLQESVVALVNIHGSLFESLHVQVLAHLDEIRHVELSEDLRHLPNQIPSLLRLVVGVRALDAQHHLRDHPLDEAVDLTRPPRKELPDGAGPQELRGAELLHELPVGVVGSEGEGGIVVRDEVDGRVHFTG</sequence>
<reference evidence="1" key="1">
    <citation type="submission" date="2020-09" db="EMBL/GenBank/DDBJ databases">
        <title>Genome-Enabled Discovery of Anthraquinone Biosynthesis in Senna tora.</title>
        <authorList>
            <person name="Kang S.-H."/>
            <person name="Pandey R.P."/>
            <person name="Lee C.-M."/>
            <person name="Sim J.-S."/>
            <person name="Jeong J.-T."/>
            <person name="Choi B.-S."/>
            <person name="Jung M."/>
            <person name="Ginzburg D."/>
            <person name="Zhao K."/>
            <person name="Won S.Y."/>
            <person name="Oh T.-J."/>
            <person name="Yu Y."/>
            <person name="Kim N.-H."/>
            <person name="Lee O.R."/>
            <person name="Lee T.-H."/>
            <person name="Bashyal P."/>
            <person name="Kim T.-S."/>
            <person name="Lee W.-H."/>
            <person name="Kawkins C."/>
            <person name="Kim C.-K."/>
            <person name="Kim J.S."/>
            <person name="Ahn B.O."/>
            <person name="Rhee S.Y."/>
            <person name="Sohng J.K."/>
        </authorList>
    </citation>
    <scope>NUCLEOTIDE SEQUENCE</scope>
    <source>
        <tissue evidence="1">Leaf</tissue>
    </source>
</reference>
<dbReference type="AlphaFoldDB" id="A0A834SKR9"/>
<accession>A0A834SKR9</accession>
<evidence type="ECO:0000313" key="1">
    <source>
        <dbReference type="EMBL" id="KAF7805512.1"/>
    </source>
</evidence>
<keyword evidence="2" id="KW-1185">Reference proteome</keyword>
<gene>
    <name evidence="1" type="ORF">G2W53_037673</name>
</gene>
<dbReference type="OrthoDB" id="10681831at2759"/>
<dbReference type="EMBL" id="JAAIUW010000012">
    <property type="protein sequence ID" value="KAF7805512.1"/>
    <property type="molecule type" value="Genomic_DNA"/>
</dbReference>
<proteinExistence type="predicted"/>
<organism evidence="1 2">
    <name type="scientific">Senna tora</name>
    <dbReference type="NCBI Taxonomy" id="362788"/>
    <lineage>
        <taxon>Eukaryota</taxon>
        <taxon>Viridiplantae</taxon>
        <taxon>Streptophyta</taxon>
        <taxon>Embryophyta</taxon>
        <taxon>Tracheophyta</taxon>
        <taxon>Spermatophyta</taxon>
        <taxon>Magnoliopsida</taxon>
        <taxon>eudicotyledons</taxon>
        <taxon>Gunneridae</taxon>
        <taxon>Pentapetalae</taxon>
        <taxon>rosids</taxon>
        <taxon>fabids</taxon>
        <taxon>Fabales</taxon>
        <taxon>Fabaceae</taxon>
        <taxon>Caesalpinioideae</taxon>
        <taxon>Cassia clade</taxon>
        <taxon>Senna</taxon>
    </lineage>
</organism>
<comment type="caution">
    <text evidence="1">The sequence shown here is derived from an EMBL/GenBank/DDBJ whole genome shotgun (WGS) entry which is preliminary data.</text>
</comment>
<evidence type="ECO:0000313" key="2">
    <source>
        <dbReference type="Proteomes" id="UP000634136"/>
    </source>
</evidence>